<keyword evidence="3" id="KW-1185">Reference proteome</keyword>
<feature type="region of interest" description="Disordered" evidence="1">
    <location>
        <begin position="1"/>
        <end position="124"/>
    </location>
</feature>
<dbReference type="HOGENOM" id="CLU_1410569_0_0_1"/>
<feature type="compositionally biased region" description="Basic and acidic residues" evidence="1">
    <location>
        <begin position="39"/>
        <end position="55"/>
    </location>
</feature>
<reference evidence="3" key="1">
    <citation type="journal article" date="2013" name="Science">
        <title>The Amborella genome and the evolution of flowering plants.</title>
        <authorList>
            <consortium name="Amborella Genome Project"/>
        </authorList>
    </citation>
    <scope>NUCLEOTIDE SEQUENCE [LARGE SCALE GENOMIC DNA]</scope>
</reference>
<dbReference type="Gramene" id="ERN11639">
    <property type="protein sequence ID" value="ERN11639"/>
    <property type="gene ID" value="AMTR_s00022p00202970"/>
</dbReference>
<evidence type="ECO:0000256" key="1">
    <source>
        <dbReference type="SAM" id="MobiDB-lite"/>
    </source>
</evidence>
<evidence type="ECO:0000313" key="2">
    <source>
        <dbReference type="EMBL" id="ERN11639.1"/>
    </source>
</evidence>
<organism evidence="2 3">
    <name type="scientific">Amborella trichopoda</name>
    <dbReference type="NCBI Taxonomy" id="13333"/>
    <lineage>
        <taxon>Eukaryota</taxon>
        <taxon>Viridiplantae</taxon>
        <taxon>Streptophyta</taxon>
        <taxon>Embryophyta</taxon>
        <taxon>Tracheophyta</taxon>
        <taxon>Spermatophyta</taxon>
        <taxon>Magnoliopsida</taxon>
        <taxon>Amborellales</taxon>
        <taxon>Amborellaceae</taxon>
        <taxon>Amborella</taxon>
    </lineage>
</organism>
<accession>W1PUZ0</accession>
<dbReference type="Proteomes" id="UP000017836">
    <property type="component" value="Unassembled WGS sequence"/>
</dbReference>
<name>W1PUZ0_AMBTC</name>
<protein>
    <submittedName>
        <fullName evidence="2">Uncharacterized protein</fullName>
    </submittedName>
</protein>
<evidence type="ECO:0000313" key="3">
    <source>
        <dbReference type="Proteomes" id="UP000017836"/>
    </source>
</evidence>
<feature type="compositionally biased region" description="Basic and acidic residues" evidence="1">
    <location>
        <begin position="83"/>
        <end position="93"/>
    </location>
</feature>
<proteinExistence type="predicted"/>
<gene>
    <name evidence="2" type="ORF">AMTR_s00022p00202970</name>
</gene>
<feature type="compositionally biased region" description="Basic residues" evidence="1">
    <location>
        <begin position="1"/>
        <end position="33"/>
    </location>
</feature>
<dbReference type="AlphaFoldDB" id="W1PUZ0"/>
<sequence>MTKRRHGRKGKQERRQQRRAAIRKKKGSRKGRKGGIVSKENEKLRQISSSHRERNGLLCIEAPSPSNIKVGQPPLYARSAKSQQEDATRDAPNRRGMPALDKSHPSGWTLLETEDKLEDWPKDEHRDMGVVQKGETQNKEAKAPPIVHVAADLTNGEHRLEHSKETCHHMSDSEGTWYVLKSSTHLRHEGPMK</sequence>
<dbReference type="EMBL" id="KI392687">
    <property type="protein sequence ID" value="ERN11639.1"/>
    <property type="molecule type" value="Genomic_DNA"/>
</dbReference>